<keyword evidence="2" id="KW-1185">Reference proteome</keyword>
<evidence type="ECO:0000313" key="2">
    <source>
        <dbReference type="Proteomes" id="UP000017836"/>
    </source>
</evidence>
<proteinExistence type="predicted"/>
<accession>W1NJQ1</accession>
<dbReference type="HOGENOM" id="CLU_2323589_0_0_1"/>
<reference evidence="2" key="1">
    <citation type="journal article" date="2013" name="Science">
        <title>The Amborella genome and the evolution of flowering plants.</title>
        <authorList>
            <consortium name="Amborella Genome Project"/>
        </authorList>
    </citation>
    <scope>NUCLEOTIDE SEQUENCE [LARGE SCALE GENOMIC DNA]</scope>
</reference>
<name>W1NJQ1_AMBTC</name>
<protein>
    <submittedName>
        <fullName evidence="1">Uncharacterized protein</fullName>
    </submittedName>
</protein>
<dbReference type="EMBL" id="KI397331">
    <property type="protein sequence ID" value="ERM96017.1"/>
    <property type="molecule type" value="Genomic_DNA"/>
</dbReference>
<dbReference type="Gramene" id="ERM96017">
    <property type="protein sequence ID" value="ERM96017"/>
    <property type="gene ID" value="AMTR_s00129p00062010"/>
</dbReference>
<dbReference type="Proteomes" id="UP000017836">
    <property type="component" value="Unassembled WGS sequence"/>
</dbReference>
<sequence length="99" mass="11352">MGHSPRPVPRNPSSSVLASLRSKKVYVKHARATDLTGGRRTAGHVYWFRRRTLHKGPRRTETSCCPHFLSDSLCLCFFDAFISSIKQFPRNGEFLERCE</sequence>
<gene>
    <name evidence="1" type="ORF">AMTR_s00129p00062010</name>
</gene>
<dbReference type="AlphaFoldDB" id="W1NJQ1"/>
<organism evidence="1 2">
    <name type="scientific">Amborella trichopoda</name>
    <dbReference type="NCBI Taxonomy" id="13333"/>
    <lineage>
        <taxon>Eukaryota</taxon>
        <taxon>Viridiplantae</taxon>
        <taxon>Streptophyta</taxon>
        <taxon>Embryophyta</taxon>
        <taxon>Tracheophyta</taxon>
        <taxon>Spermatophyta</taxon>
        <taxon>Magnoliopsida</taxon>
        <taxon>Amborellales</taxon>
        <taxon>Amborellaceae</taxon>
        <taxon>Amborella</taxon>
    </lineage>
</organism>
<evidence type="ECO:0000313" key="1">
    <source>
        <dbReference type="EMBL" id="ERM96017.1"/>
    </source>
</evidence>